<proteinExistence type="predicted"/>
<reference evidence="1 2" key="1">
    <citation type="submission" date="2017-11" db="EMBL/GenBank/DDBJ databases">
        <title>Genome sequencing of Prevotella intermedia KCOM 2833.</title>
        <authorList>
            <person name="Kook J.-K."/>
            <person name="Park S.-N."/>
            <person name="Lim Y.K."/>
        </authorList>
    </citation>
    <scope>NUCLEOTIDE SEQUENCE [LARGE SCALE GENOMIC DNA]</scope>
    <source>
        <strain evidence="1 2">KCOM 2833</strain>
    </source>
</reference>
<dbReference type="EMBL" id="PENH01000001">
    <property type="protein sequence ID" value="PJI25592.1"/>
    <property type="molecule type" value="Genomic_DNA"/>
</dbReference>
<dbReference type="Proteomes" id="UP000231201">
    <property type="component" value="Unassembled WGS sequence"/>
</dbReference>
<protein>
    <submittedName>
        <fullName evidence="1">Uncharacterized protein</fullName>
    </submittedName>
</protein>
<gene>
    <name evidence="1" type="ORF">CTM59_05825</name>
</gene>
<evidence type="ECO:0000313" key="2">
    <source>
        <dbReference type="Proteomes" id="UP000231201"/>
    </source>
</evidence>
<sequence length="379" mass="44841">MYFGEYLVKFLINQKYSIKVISNKKYITGFHNIYDDTISKKSNQYDLVLLHNKQAFKLINKMAITPPIFYLFNSDEIFKEQIEMNKYSELFLCGKPKILIDNSFYNLLNIYFDETFDDEQMKQEENIIIAESSMITINKLMPWLNTLVSSNIYIISIKNHINSKYFNSNVHIVNNKNKIDRLFRNAKLIIADDQFAIKGIMLKKPVLLLGSYGYGGLITNDNIDLLYKYGFTERPGGNFDEHLPFELINYDFQEAYHLSDNELEAAKMKLKNYLNIEYSTFIKKIDFYIEINLNKIQKYTLVINPMFSVIQVNATKTFYLINNITCQFLYELTEEESIYLDFFKNPHLIKDFKHDIYRINIEIIKEFISSKILIYDTGI</sequence>
<accession>A0A2M8TNT1</accession>
<evidence type="ECO:0000313" key="1">
    <source>
        <dbReference type="EMBL" id="PJI25592.1"/>
    </source>
</evidence>
<name>A0A2M8TNT1_PREIN</name>
<comment type="caution">
    <text evidence="1">The sequence shown here is derived from an EMBL/GenBank/DDBJ whole genome shotgun (WGS) entry which is preliminary data.</text>
</comment>
<organism evidence="1 2">
    <name type="scientific">Prevotella intermedia</name>
    <dbReference type="NCBI Taxonomy" id="28131"/>
    <lineage>
        <taxon>Bacteria</taxon>
        <taxon>Pseudomonadati</taxon>
        <taxon>Bacteroidota</taxon>
        <taxon>Bacteroidia</taxon>
        <taxon>Bacteroidales</taxon>
        <taxon>Prevotellaceae</taxon>
        <taxon>Prevotella</taxon>
    </lineage>
</organism>
<dbReference type="AlphaFoldDB" id="A0A2M8TNT1"/>